<dbReference type="Gene3D" id="3.20.20.100">
    <property type="entry name" value="NADP-dependent oxidoreductase domain"/>
    <property type="match status" value="1"/>
</dbReference>
<sequence length="454" mass="51369">LKISRIINGLWQIADMERESDLDSKVYAKKIIPYVEAGLTTFDMADHYGTSELIIGEYNALSQKSNLQLFTKWVPNPGKITRELVRESVELALNRMKQTSIDLMQYHAWSYLDPSWLDALLYLAELKEEGLVKNIGVTNFDSAHLHIACASGIPIISNQISYSLIDQRARSKMMTNICETHEVKLLAYGVLMGGFLTKKWLNKTEPKSQELQTWSEMKYKRFIDVSGGWGAYQNLLKVIHEIAQNHNVSIANICSKYILDNRLVAGIIIGARLGQSNHIEDNINILKTEISKDEIMMIRDAQKELRPIPGDCGDEYRKEPYLTASGDLSHHIQQMPNPYHLNVITKDRKQISSNTKWEKLASYSRAVKFKDRIVVSGTTATHDDSVIGGRDAKAQTYFIIDKIEAAIEALGGSLKDVIRTRVFIKNLSDWELVAKAHGERFKEIMPANTLVQAG</sequence>
<gene>
    <name evidence="2" type="ORF">METZ01_LOCUS246567</name>
</gene>
<feature type="non-terminal residue" evidence="2">
    <location>
        <position position="1"/>
    </location>
</feature>
<dbReference type="InterPro" id="IPR035959">
    <property type="entry name" value="RutC-like_sf"/>
</dbReference>
<dbReference type="InterPro" id="IPR036812">
    <property type="entry name" value="NAD(P)_OxRdtase_dom_sf"/>
</dbReference>
<dbReference type="Pfam" id="PF01042">
    <property type="entry name" value="Ribonuc_L-PSP"/>
    <property type="match status" value="1"/>
</dbReference>
<reference evidence="2" key="1">
    <citation type="submission" date="2018-05" db="EMBL/GenBank/DDBJ databases">
        <authorList>
            <person name="Lanie J.A."/>
            <person name="Ng W.-L."/>
            <person name="Kazmierczak K.M."/>
            <person name="Andrzejewski T.M."/>
            <person name="Davidsen T.M."/>
            <person name="Wayne K.J."/>
            <person name="Tettelin H."/>
            <person name="Glass J.I."/>
            <person name="Rusch D."/>
            <person name="Podicherti R."/>
            <person name="Tsui H.-C.T."/>
            <person name="Winkler M.E."/>
        </authorList>
    </citation>
    <scope>NUCLEOTIDE SEQUENCE</scope>
</reference>
<proteinExistence type="predicted"/>
<name>A0A382I4E4_9ZZZZ</name>
<dbReference type="PANTHER" id="PTHR43147">
    <property type="entry name" value="PROTEIN TAS"/>
    <property type="match status" value="1"/>
</dbReference>
<dbReference type="Pfam" id="PF00248">
    <property type="entry name" value="Aldo_ket_red"/>
    <property type="match status" value="1"/>
</dbReference>
<evidence type="ECO:0000259" key="1">
    <source>
        <dbReference type="Pfam" id="PF00248"/>
    </source>
</evidence>
<dbReference type="EMBL" id="UINC01064751">
    <property type="protein sequence ID" value="SVB93713.1"/>
    <property type="molecule type" value="Genomic_DNA"/>
</dbReference>
<dbReference type="SUPFAM" id="SSF55298">
    <property type="entry name" value="YjgF-like"/>
    <property type="match status" value="1"/>
</dbReference>
<dbReference type="InterPro" id="IPR023210">
    <property type="entry name" value="NADP_OxRdtase_dom"/>
</dbReference>
<dbReference type="InterPro" id="IPR006175">
    <property type="entry name" value="YjgF/YER057c/UK114"/>
</dbReference>
<dbReference type="AlphaFoldDB" id="A0A382I4E4"/>
<feature type="domain" description="NADP-dependent oxidoreductase" evidence="1">
    <location>
        <begin position="5"/>
        <end position="301"/>
    </location>
</feature>
<accession>A0A382I4E4</accession>
<feature type="non-terminal residue" evidence="2">
    <location>
        <position position="454"/>
    </location>
</feature>
<dbReference type="CDD" id="cd19101">
    <property type="entry name" value="AKR_unchar"/>
    <property type="match status" value="1"/>
</dbReference>
<dbReference type="PANTHER" id="PTHR43147:SF2">
    <property type="entry name" value="NADP-DEPENDENT OXIDOREDUCTASE DOMAIN-CONTAINING PROTEIN"/>
    <property type="match status" value="1"/>
</dbReference>
<evidence type="ECO:0000313" key="2">
    <source>
        <dbReference type="EMBL" id="SVB93713.1"/>
    </source>
</evidence>
<organism evidence="2">
    <name type="scientific">marine metagenome</name>
    <dbReference type="NCBI Taxonomy" id="408172"/>
    <lineage>
        <taxon>unclassified sequences</taxon>
        <taxon>metagenomes</taxon>
        <taxon>ecological metagenomes</taxon>
    </lineage>
</organism>
<dbReference type="CDD" id="cd06154">
    <property type="entry name" value="YjgF_YER057c_UK114_like_6"/>
    <property type="match status" value="1"/>
</dbReference>
<dbReference type="Gene3D" id="3.30.1330.40">
    <property type="entry name" value="RutC-like"/>
    <property type="match status" value="1"/>
</dbReference>
<dbReference type="SUPFAM" id="SSF51430">
    <property type="entry name" value="NAD(P)-linked oxidoreductase"/>
    <property type="match status" value="1"/>
</dbReference>
<protein>
    <recommendedName>
        <fullName evidence="1">NADP-dependent oxidoreductase domain-containing protein</fullName>
    </recommendedName>
</protein>